<sequence>MSWIASSTDEFKSMFFKAFSYFDEHRTIYSFRIVDNEESEFLFKCPSKPHIWYDRVNVNHSHHVECLVHLTLMSRGYERVVTHCPDCGKKHQEIFRLLSLDAWETIINPLIHEVNGRVENKS</sequence>
<protein>
    <recommendedName>
        <fullName evidence="1">Bacteriophage T5 Orf172 DNA-binding domain-containing protein</fullName>
    </recommendedName>
</protein>
<dbReference type="AlphaFoldDB" id="A0A0W0FHM8"/>
<accession>A0A0W0FHM8</accession>
<comment type="caution">
    <text evidence="2">The sequence shown here is derived from an EMBL/GenBank/DDBJ whole genome shotgun (WGS) entry which is preliminary data.</text>
</comment>
<evidence type="ECO:0000313" key="3">
    <source>
        <dbReference type="Proteomes" id="UP000054988"/>
    </source>
</evidence>
<reference evidence="2 3" key="1">
    <citation type="submission" date="2015-12" db="EMBL/GenBank/DDBJ databases">
        <title>Draft genome sequence of Moniliophthora roreri, the causal agent of frosty pod rot of cacao.</title>
        <authorList>
            <person name="Aime M.C."/>
            <person name="Diaz-Valderrama J.R."/>
            <person name="Kijpornyongpan T."/>
            <person name="Phillips-Mora W."/>
        </authorList>
    </citation>
    <scope>NUCLEOTIDE SEQUENCE [LARGE SCALE GENOMIC DNA]</scope>
    <source>
        <strain evidence="2 3">MCA 2952</strain>
    </source>
</reference>
<dbReference type="EMBL" id="LATX01001970">
    <property type="protein sequence ID" value="KTB35840.1"/>
    <property type="molecule type" value="Genomic_DNA"/>
</dbReference>
<feature type="domain" description="Bacteriophage T5 Orf172 DNA-binding" evidence="1">
    <location>
        <begin position="45"/>
        <end position="108"/>
    </location>
</feature>
<evidence type="ECO:0000259" key="1">
    <source>
        <dbReference type="Pfam" id="PF10544"/>
    </source>
</evidence>
<dbReference type="InterPro" id="IPR018306">
    <property type="entry name" value="Phage_T5_Orf172_DNA-bd"/>
</dbReference>
<gene>
    <name evidence="2" type="ORF">WG66_11586</name>
</gene>
<evidence type="ECO:0000313" key="2">
    <source>
        <dbReference type="EMBL" id="KTB35840.1"/>
    </source>
</evidence>
<dbReference type="Proteomes" id="UP000054988">
    <property type="component" value="Unassembled WGS sequence"/>
</dbReference>
<organism evidence="2 3">
    <name type="scientific">Moniliophthora roreri</name>
    <name type="common">Frosty pod rot fungus</name>
    <name type="synonym">Monilia roreri</name>
    <dbReference type="NCBI Taxonomy" id="221103"/>
    <lineage>
        <taxon>Eukaryota</taxon>
        <taxon>Fungi</taxon>
        <taxon>Dikarya</taxon>
        <taxon>Basidiomycota</taxon>
        <taxon>Agaricomycotina</taxon>
        <taxon>Agaricomycetes</taxon>
        <taxon>Agaricomycetidae</taxon>
        <taxon>Agaricales</taxon>
        <taxon>Marasmiineae</taxon>
        <taxon>Marasmiaceae</taxon>
        <taxon>Moniliophthora</taxon>
    </lineage>
</organism>
<dbReference type="Pfam" id="PF10544">
    <property type="entry name" value="T5orf172"/>
    <property type="match status" value="1"/>
</dbReference>
<proteinExistence type="predicted"/>
<name>A0A0W0FHM8_MONRR</name>